<evidence type="ECO:0000256" key="1">
    <source>
        <dbReference type="SAM" id="Phobius"/>
    </source>
</evidence>
<keyword evidence="1" id="KW-0472">Membrane</keyword>
<feature type="transmembrane region" description="Helical" evidence="1">
    <location>
        <begin position="75"/>
        <end position="93"/>
    </location>
</feature>
<feature type="transmembrane region" description="Helical" evidence="1">
    <location>
        <begin position="37"/>
        <end position="63"/>
    </location>
</feature>
<comment type="caution">
    <text evidence="2">The sequence shown here is derived from an EMBL/GenBank/DDBJ whole genome shotgun (WGS) entry which is preliminary data.</text>
</comment>
<feature type="transmembrane region" description="Helical" evidence="1">
    <location>
        <begin position="12"/>
        <end position="31"/>
    </location>
</feature>
<protein>
    <submittedName>
        <fullName evidence="2">Uncharacterized protein</fullName>
    </submittedName>
</protein>
<dbReference type="Proteomes" id="UP000550401">
    <property type="component" value="Unassembled WGS sequence"/>
</dbReference>
<evidence type="ECO:0000313" key="3">
    <source>
        <dbReference type="Proteomes" id="UP000550401"/>
    </source>
</evidence>
<dbReference type="EMBL" id="JACGXL010000001">
    <property type="protein sequence ID" value="MBA8886889.1"/>
    <property type="molecule type" value="Genomic_DNA"/>
</dbReference>
<evidence type="ECO:0000313" key="2">
    <source>
        <dbReference type="EMBL" id="MBA8886889.1"/>
    </source>
</evidence>
<keyword evidence="3" id="KW-1185">Reference proteome</keyword>
<accession>A0A839EYZ0</accession>
<keyword evidence="1" id="KW-0812">Transmembrane</keyword>
<organism evidence="2 3">
    <name type="scientific">Dokdonella fugitiva</name>
    <dbReference type="NCBI Taxonomy" id="328517"/>
    <lineage>
        <taxon>Bacteria</taxon>
        <taxon>Pseudomonadati</taxon>
        <taxon>Pseudomonadota</taxon>
        <taxon>Gammaproteobacteria</taxon>
        <taxon>Lysobacterales</taxon>
        <taxon>Rhodanobacteraceae</taxon>
        <taxon>Dokdonella</taxon>
    </lineage>
</organism>
<gene>
    <name evidence="2" type="ORF">FHW12_001080</name>
</gene>
<name>A0A839EYZ0_9GAMM</name>
<dbReference type="RefSeq" id="WP_182529928.1">
    <property type="nucleotide sequence ID" value="NZ_JACGXL010000001.1"/>
</dbReference>
<dbReference type="AlphaFoldDB" id="A0A839EYZ0"/>
<keyword evidence="1" id="KW-1133">Transmembrane helix</keyword>
<reference evidence="2 3" key="1">
    <citation type="submission" date="2020-07" db="EMBL/GenBank/DDBJ databases">
        <title>Genomic Encyclopedia of Type Strains, Phase IV (KMG-V): Genome sequencing to study the core and pangenomes of soil and plant-associated prokaryotes.</title>
        <authorList>
            <person name="Whitman W."/>
        </authorList>
    </citation>
    <scope>NUCLEOTIDE SEQUENCE [LARGE SCALE GENOMIC DNA]</scope>
    <source>
        <strain evidence="2 3">RH2WT43</strain>
    </source>
</reference>
<proteinExistence type="predicted"/>
<sequence>MATARPIHVPTTLLASPVAISIAAFAFLVAFPHNLVAWNIGAWTVVAATALLALLLPFAAWSLAKDAATRTWPRIVAFAAGALYLVVLGIGAIT</sequence>